<dbReference type="SUPFAM" id="SSF53474">
    <property type="entry name" value="alpha/beta-Hydrolases"/>
    <property type="match status" value="1"/>
</dbReference>
<keyword evidence="1 4" id="KW-0378">Hydrolase</keyword>
<dbReference type="InterPro" id="IPR002471">
    <property type="entry name" value="Pept_S9_AS"/>
</dbReference>
<dbReference type="RefSeq" id="WP_018301324.1">
    <property type="nucleotide sequence ID" value="NZ_KB902276.1"/>
</dbReference>
<keyword evidence="5" id="KW-1185">Reference proteome</keyword>
<dbReference type="Pfam" id="PF00326">
    <property type="entry name" value="Peptidase_S9"/>
    <property type="match status" value="1"/>
</dbReference>
<dbReference type="Proteomes" id="UP000035100">
    <property type="component" value="Unassembled WGS sequence"/>
</dbReference>
<dbReference type="PANTHER" id="PTHR43265">
    <property type="entry name" value="ESTERASE ESTD"/>
    <property type="match status" value="1"/>
</dbReference>
<evidence type="ECO:0000259" key="3">
    <source>
        <dbReference type="Pfam" id="PF00326"/>
    </source>
</evidence>
<dbReference type="PROSITE" id="PS00708">
    <property type="entry name" value="PRO_ENDOPEP_SER"/>
    <property type="match status" value="1"/>
</dbReference>
<dbReference type="eggNOG" id="COG1073">
    <property type="taxonomic scope" value="Bacteria"/>
</dbReference>
<keyword evidence="2" id="KW-0732">Signal</keyword>
<dbReference type="PANTHER" id="PTHR43265:SF1">
    <property type="entry name" value="ESTERASE ESTD"/>
    <property type="match status" value="1"/>
</dbReference>
<dbReference type="GO" id="GO:0004252">
    <property type="term" value="F:serine-type endopeptidase activity"/>
    <property type="evidence" value="ECO:0007669"/>
    <property type="project" value="InterPro"/>
</dbReference>
<evidence type="ECO:0000313" key="4">
    <source>
        <dbReference type="EMBL" id="KIQ69745.1"/>
    </source>
</evidence>
<name>A0A0D0NND4_9RHOB</name>
<dbReference type="PATRIC" id="fig|1123501.6.peg.1399"/>
<dbReference type="Gene3D" id="3.40.50.1820">
    <property type="entry name" value="alpha/beta hydrolase"/>
    <property type="match status" value="1"/>
</dbReference>
<organism evidence="4 5">
    <name type="scientific">Wenxinia marina DSM 24838</name>
    <dbReference type="NCBI Taxonomy" id="1123501"/>
    <lineage>
        <taxon>Bacteria</taxon>
        <taxon>Pseudomonadati</taxon>
        <taxon>Pseudomonadota</taxon>
        <taxon>Alphaproteobacteria</taxon>
        <taxon>Rhodobacterales</taxon>
        <taxon>Roseobacteraceae</taxon>
        <taxon>Wenxinia</taxon>
    </lineage>
</organism>
<feature type="signal peptide" evidence="2">
    <location>
        <begin position="1"/>
        <end position="18"/>
    </location>
</feature>
<dbReference type="InterPro" id="IPR053145">
    <property type="entry name" value="AB_hydrolase_Est10"/>
</dbReference>
<dbReference type="AlphaFoldDB" id="A0A0D0NND4"/>
<dbReference type="InterPro" id="IPR029058">
    <property type="entry name" value="AB_hydrolase_fold"/>
</dbReference>
<reference evidence="4 5" key="1">
    <citation type="submission" date="2013-01" db="EMBL/GenBank/DDBJ databases">
        <authorList>
            <person name="Fiebig A."/>
            <person name="Goeker M."/>
            <person name="Klenk H.-P.P."/>
        </authorList>
    </citation>
    <scope>NUCLEOTIDE SEQUENCE [LARGE SCALE GENOMIC DNA]</scope>
    <source>
        <strain evidence="4 5">DSM 24838</strain>
    </source>
</reference>
<protein>
    <submittedName>
        <fullName evidence="4">Alpha/beta hydrolase family</fullName>
    </submittedName>
</protein>
<dbReference type="InterPro" id="IPR001375">
    <property type="entry name" value="Peptidase_S9_cat"/>
</dbReference>
<dbReference type="GO" id="GO:0052689">
    <property type="term" value="F:carboxylic ester hydrolase activity"/>
    <property type="evidence" value="ECO:0007669"/>
    <property type="project" value="TreeGrafter"/>
</dbReference>
<feature type="domain" description="Peptidase S9 prolyl oligopeptidase catalytic" evidence="3">
    <location>
        <begin position="72"/>
        <end position="249"/>
    </location>
</feature>
<feature type="chain" id="PRO_5002234710" evidence="2">
    <location>
        <begin position="19"/>
        <end position="290"/>
    </location>
</feature>
<dbReference type="EMBL" id="AONG01000008">
    <property type="protein sequence ID" value="KIQ69745.1"/>
    <property type="molecule type" value="Genomic_DNA"/>
</dbReference>
<evidence type="ECO:0000313" key="5">
    <source>
        <dbReference type="Proteomes" id="UP000035100"/>
    </source>
</evidence>
<evidence type="ECO:0000256" key="1">
    <source>
        <dbReference type="ARBA" id="ARBA00022801"/>
    </source>
</evidence>
<comment type="caution">
    <text evidence="4">The sequence shown here is derived from an EMBL/GenBank/DDBJ whole genome shotgun (WGS) entry which is preliminary data.</text>
</comment>
<gene>
    <name evidence="4" type="ORF">Wenmar_01315</name>
</gene>
<dbReference type="STRING" id="1123501.Wenmar_01315"/>
<accession>A0A0D0NND4</accession>
<sequence>MFRTLLPVLAFLPAAAFAQGNETDVTFLSGGQEVIGTLALPEGEPAPVVLLLHGFTGTRDELASDAVPGGVFGHAAAVLAEAGYASLRIDFRGSGESLADLTFADTTFEGQVQDALAAIDYLRTLDSVATDDLYLVGWSQGGLVATATAGRSQAFDAVALWAAVADPAVTYGGILGPEAMDAAAAAAPGEEVEVTLPWAAITMRREFFDGIAIFDPQAEIAAYAGPLFVAQGTLDDTVAPASAQLLIDAHEGPEELWMAEMDHVFNAFATVETLDEMLDRTIAFFDAHAD</sequence>
<evidence type="ECO:0000256" key="2">
    <source>
        <dbReference type="SAM" id="SignalP"/>
    </source>
</evidence>
<dbReference type="GO" id="GO:0006508">
    <property type="term" value="P:proteolysis"/>
    <property type="evidence" value="ECO:0007669"/>
    <property type="project" value="InterPro"/>
</dbReference>
<proteinExistence type="predicted"/>